<evidence type="ECO:0000313" key="2">
    <source>
        <dbReference type="EMBL" id="SHG40697.1"/>
    </source>
</evidence>
<dbReference type="STRING" id="43928.SAMN05443636_0137"/>
<dbReference type="AlphaFoldDB" id="A0A1M5JJG0"/>
<dbReference type="RefSeq" id="WP_073306480.1">
    <property type="nucleotide sequence ID" value="NZ_FQWV01000001.1"/>
</dbReference>
<keyword evidence="3" id="KW-1185">Reference proteome</keyword>
<dbReference type="OrthoDB" id="313323at2157"/>
<organism evidence="2 3">
    <name type="scientific">Halobaculum gomorrense</name>
    <dbReference type="NCBI Taxonomy" id="43928"/>
    <lineage>
        <taxon>Archaea</taxon>
        <taxon>Methanobacteriati</taxon>
        <taxon>Methanobacteriota</taxon>
        <taxon>Stenosarchaea group</taxon>
        <taxon>Halobacteria</taxon>
        <taxon>Halobacteriales</taxon>
        <taxon>Haloferacaceae</taxon>
        <taxon>Halobaculum</taxon>
    </lineage>
</organism>
<keyword evidence="1" id="KW-0472">Membrane</keyword>
<dbReference type="Proteomes" id="UP000184357">
    <property type="component" value="Unassembled WGS sequence"/>
</dbReference>
<dbReference type="Pfam" id="PF23928">
    <property type="entry name" value="DUF7266"/>
    <property type="match status" value="1"/>
</dbReference>
<keyword evidence="1" id="KW-1133">Transmembrane helix</keyword>
<feature type="transmembrane region" description="Helical" evidence="1">
    <location>
        <begin position="12"/>
        <end position="30"/>
    </location>
</feature>
<evidence type="ECO:0000256" key="1">
    <source>
        <dbReference type="SAM" id="Phobius"/>
    </source>
</evidence>
<accession>A0A1M5JJG0</accession>
<protein>
    <submittedName>
        <fullName evidence="2">Uncharacterized protein</fullName>
    </submittedName>
</protein>
<reference evidence="2 3" key="1">
    <citation type="submission" date="2016-11" db="EMBL/GenBank/DDBJ databases">
        <authorList>
            <person name="Jaros S."/>
            <person name="Januszkiewicz K."/>
            <person name="Wedrychowicz H."/>
        </authorList>
    </citation>
    <scope>NUCLEOTIDE SEQUENCE [LARGE SCALE GENOMIC DNA]</scope>
    <source>
        <strain evidence="2 3">DSM 9297</strain>
    </source>
</reference>
<sequence>MTPVVSKTLEIGLVLLFVGGLTTALFGGIVPDYRDAAGDRVADRTLAGVATEIEGAVPPPATAARIERRVDLPATIRGAGYRVVAADGRVTLDHPNPSIGGTLRLAVPDRVASVTGTWRSGAKTAVTVTGGNGRLAIKLVSR</sequence>
<gene>
    <name evidence="2" type="ORF">SAMN05443636_0137</name>
</gene>
<dbReference type="InterPro" id="IPR055690">
    <property type="entry name" value="DUF7266"/>
</dbReference>
<evidence type="ECO:0000313" key="3">
    <source>
        <dbReference type="Proteomes" id="UP000184357"/>
    </source>
</evidence>
<dbReference type="EMBL" id="FQWV01000001">
    <property type="protein sequence ID" value="SHG40697.1"/>
    <property type="molecule type" value="Genomic_DNA"/>
</dbReference>
<name>A0A1M5JJG0_9EURY</name>
<keyword evidence="1" id="KW-0812">Transmembrane</keyword>
<proteinExistence type="predicted"/>